<dbReference type="InterPro" id="IPR013088">
    <property type="entry name" value="Znf_NHR/GATA"/>
</dbReference>
<evidence type="ECO:0000313" key="5">
    <source>
        <dbReference type="Proteomes" id="UP000008952"/>
    </source>
</evidence>
<dbReference type="RefSeq" id="WP_008037227.1">
    <property type="nucleotide sequence ID" value="NZ_JH725147.1"/>
</dbReference>
<comment type="subunit">
    <text evidence="3">Interacts with GyrB.</text>
</comment>
<feature type="binding site" evidence="3">
    <location>
        <position position="37"/>
    </location>
    <ligand>
        <name>Zn(2+)</name>
        <dbReference type="ChEBI" id="CHEBI:29105"/>
    </ligand>
</feature>
<comment type="similarity">
    <text evidence="3">Belongs to the DNA gyrase inhibitor YacG family.</text>
</comment>
<evidence type="ECO:0000313" key="4">
    <source>
        <dbReference type="EMBL" id="EJF91631.1"/>
    </source>
</evidence>
<reference evidence="4 5" key="1">
    <citation type="submission" date="2012-03" db="EMBL/GenBank/DDBJ databases">
        <title>The Genome Sequence of Bartonella tamiae Th239.</title>
        <authorList>
            <consortium name="The Broad Institute Genome Sequencing Platform"/>
            <consortium name="The Broad Institute Genome Sequencing Center for Infectious Disease"/>
            <person name="Feldgarden M."/>
            <person name="Kirby J."/>
            <person name="Kosoy M."/>
            <person name="Birtles R."/>
            <person name="Probert W.S."/>
            <person name="Chiaraviglio L."/>
            <person name="Young S.K."/>
            <person name="Zeng Q."/>
            <person name="Gargeya S."/>
            <person name="Fitzgerald M."/>
            <person name="Haas B."/>
            <person name="Abouelleil A."/>
            <person name="Alvarado L."/>
            <person name="Arachchi H.M."/>
            <person name="Berlin A."/>
            <person name="Chapman S.B."/>
            <person name="Gearin G."/>
            <person name="Goldberg J."/>
            <person name="Griggs A."/>
            <person name="Gujja S."/>
            <person name="Hansen M."/>
            <person name="Heiman D."/>
            <person name="Howarth C."/>
            <person name="Larimer J."/>
            <person name="Lui A."/>
            <person name="MacDonald P.J.P."/>
            <person name="McCowen C."/>
            <person name="Montmayeur A."/>
            <person name="Murphy C."/>
            <person name="Neiman D."/>
            <person name="Pearson M."/>
            <person name="Priest M."/>
            <person name="Roberts A."/>
            <person name="Saif S."/>
            <person name="Shea T."/>
            <person name="Sisk P."/>
            <person name="Stolte C."/>
            <person name="Sykes S."/>
            <person name="Wortman J."/>
            <person name="Nusbaum C."/>
            <person name="Birren B."/>
        </authorList>
    </citation>
    <scope>NUCLEOTIDE SEQUENCE [LARGE SCALE GENOMIC DNA]</scope>
    <source>
        <strain evidence="4 5">Th239</strain>
    </source>
</reference>
<sequence length="64" mass="7286">MTNKSDDKITPLRPPHPCPECGKDSKREFYPFCSARCRAVDLNRWLSGSYILPGKSLDQADEED</sequence>
<dbReference type="AlphaFoldDB" id="J0QZN9"/>
<organism evidence="4 5">
    <name type="scientific">Bartonella tamiae Th239</name>
    <dbReference type="NCBI Taxonomy" id="1094558"/>
    <lineage>
        <taxon>Bacteria</taxon>
        <taxon>Pseudomonadati</taxon>
        <taxon>Pseudomonadota</taxon>
        <taxon>Alphaproteobacteria</taxon>
        <taxon>Hyphomicrobiales</taxon>
        <taxon>Bartonellaceae</taxon>
        <taxon>Bartonella</taxon>
    </lineage>
</organism>
<evidence type="ECO:0000256" key="2">
    <source>
        <dbReference type="ARBA" id="ARBA00022833"/>
    </source>
</evidence>
<comment type="caution">
    <text evidence="4">The sequence shown here is derived from an EMBL/GenBank/DDBJ whole genome shotgun (WGS) entry which is preliminary data.</text>
</comment>
<feature type="binding site" evidence="3">
    <location>
        <position position="21"/>
    </location>
    <ligand>
        <name>Zn(2+)</name>
        <dbReference type="ChEBI" id="CHEBI:29105"/>
    </ligand>
</feature>
<comment type="cofactor">
    <cofactor evidence="3">
        <name>Zn(2+)</name>
        <dbReference type="ChEBI" id="CHEBI:29105"/>
    </cofactor>
    <text evidence="3">Binds 1 zinc ion.</text>
</comment>
<accession>J0QZN9</accession>
<keyword evidence="5" id="KW-1185">Reference proteome</keyword>
<feature type="binding site" evidence="3">
    <location>
        <position position="33"/>
    </location>
    <ligand>
        <name>Zn(2+)</name>
        <dbReference type="ChEBI" id="CHEBI:29105"/>
    </ligand>
</feature>
<feature type="binding site" evidence="3">
    <location>
        <position position="18"/>
    </location>
    <ligand>
        <name>Zn(2+)</name>
        <dbReference type="ChEBI" id="CHEBI:29105"/>
    </ligand>
</feature>
<keyword evidence="1 3" id="KW-0479">Metal-binding</keyword>
<dbReference type="GO" id="GO:0006355">
    <property type="term" value="P:regulation of DNA-templated transcription"/>
    <property type="evidence" value="ECO:0007669"/>
    <property type="project" value="InterPro"/>
</dbReference>
<dbReference type="PATRIC" id="fig|1094558.3.peg.10"/>
<keyword evidence="2 3" id="KW-0862">Zinc</keyword>
<dbReference type="PANTHER" id="PTHR36150:SF1">
    <property type="entry name" value="DNA GYRASE INHIBITOR YACG"/>
    <property type="match status" value="1"/>
</dbReference>
<comment type="function">
    <text evidence="3">Inhibits all the catalytic activities of DNA gyrase by preventing its interaction with DNA. Acts by binding directly to the C-terminal domain of GyrB, which probably disrupts DNA binding by the gyrase.</text>
</comment>
<evidence type="ECO:0000256" key="1">
    <source>
        <dbReference type="ARBA" id="ARBA00022723"/>
    </source>
</evidence>
<gene>
    <name evidence="3" type="primary">yacG</name>
    <name evidence="4" type="ORF">ME5_00010</name>
</gene>
<proteinExistence type="inferred from homology"/>
<dbReference type="GO" id="GO:0008657">
    <property type="term" value="F:DNA topoisomerase type II (double strand cut, ATP-hydrolyzing) inhibitor activity"/>
    <property type="evidence" value="ECO:0007669"/>
    <property type="project" value="UniProtKB-UniRule"/>
</dbReference>
<dbReference type="HOGENOM" id="CLU_178280_2_2_5"/>
<dbReference type="EMBL" id="AIMB01000001">
    <property type="protein sequence ID" value="EJF91631.1"/>
    <property type="molecule type" value="Genomic_DNA"/>
</dbReference>
<protein>
    <recommendedName>
        <fullName evidence="3">DNA gyrase inhibitor YacG</fullName>
    </recommendedName>
</protein>
<dbReference type="OrthoDB" id="9809663at2"/>
<evidence type="ECO:0000256" key="3">
    <source>
        <dbReference type="HAMAP-Rule" id="MF_00649"/>
    </source>
</evidence>
<dbReference type="NCBIfam" id="NF002362">
    <property type="entry name" value="PRK01343.1"/>
    <property type="match status" value="1"/>
</dbReference>
<dbReference type="STRING" id="1094558.ME5_00010"/>
<dbReference type="PANTHER" id="PTHR36150">
    <property type="entry name" value="DNA GYRASE INHIBITOR YACG"/>
    <property type="match status" value="1"/>
</dbReference>
<dbReference type="eggNOG" id="COG3024">
    <property type="taxonomic scope" value="Bacteria"/>
</dbReference>
<dbReference type="InterPro" id="IPR005584">
    <property type="entry name" value="DNA_gyrase_inhibitor_YacG"/>
</dbReference>
<name>J0QZN9_9HYPH</name>
<dbReference type="GO" id="GO:0008270">
    <property type="term" value="F:zinc ion binding"/>
    <property type="evidence" value="ECO:0007669"/>
    <property type="project" value="UniProtKB-UniRule"/>
</dbReference>
<dbReference type="SUPFAM" id="SSF57716">
    <property type="entry name" value="Glucocorticoid receptor-like (DNA-binding domain)"/>
    <property type="match status" value="1"/>
</dbReference>
<dbReference type="Gene3D" id="3.30.50.10">
    <property type="entry name" value="Erythroid Transcription Factor GATA-1, subunit A"/>
    <property type="match status" value="1"/>
</dbReference>
<dbReference type="Proteomes" id="UP000008952">
    <property type="component" value="Unassembled WGS sequence"/>
</dbReference>
<dbReference type="HAMAP" id="MF_00649">
    <property type="entry name" value="DNA_gyrase_inhibitor_YacG"/>
    <property type="match status" value="1"/>
</dbReference>
<dbReference type="Pfam" id="PF03884">
    <property type="entry name" value="YacG"/>
    <property type="match status" value="1"/>
</dbReference>